<organism evidence="2 3">
    <name type="scientific">Nocardioides bigeumensis</name>
    <dbReference type="NCBI Taxonomy" id="433657"/>
    <lineage>
        <taxon>Bacteria</taxon>
        <taxon>Bacillati</taxon>
        <taxon>Actinomycetota</taxon>
        <taxon>Actinomycetes</taxon>
        <taxon>Propionibacteriales</taxon>
        <taxon>Nocardioidaceae</taxon>
        <taxon>Nocardioides</taxon>
    </lineage>
</organism>
<name>A0ABN2YDR4_9ACTN</name>
<dbReference type="InterPro" id="IPR002213">
    <property type="entry name" value="UDP_glucos_trans"/>
</dbReference>
<keyword evidence="3" id="KW-1185">Reference proteome</keyword>
<dbReference type="PANTHER" id="PTHR21015">
    <property type="entry name" value="UDP-N-ACETYLGLUCOSAMINE--N-ACETYLMURAMYL-(PENTAPEPTIDE) PYROPHOSPHORYL-UNDECAPRENOL N-ACETYLGLUCOSAMINE TRANSFERASE 1"/>
    <property type="match status" value="1"/>
</dbReference>
<feature type="domain" description="Erythromycin biosynthesis protein CIII-like C-terminal" evidence="1">
    <location>
        <begin position="214"/>
        <end position="346"/>
    </location>
</feature>
<dbReference type="SUPFAM" id="SSF53756">
    <property type="entry name" value="UDP-Glycosyltransferase/glycogen phosphorylase"/>
    <property type="match status" value="1"/>
</dbReference>
<evidence type="ECO:0000313" key="3">
    <source>
        <dbReference type="Proteomes" id="UP001500575"/>
    </source>
</evidence>
<dbReference type="RefSeq" id="WP_344303897.1">
    <property type="nucleotide sequence ID" value="NZ_BAAAQQ010000011.1"/>
</dbReference>
<reference evidence="2 3" key="1">
    <citation type="journal article" date="2019" name="Int. J. Syst. Evol. Microbiol.">
        <title>The Global Catalogue of Microorganisms (GCM) 10K type strain sequencing project: providing services to taxonomists for standard genome sequencing and annotation.</title>
        <authorList>
            <consortium name="The Broad Institute Genomics Platform"/>
            <consortium name="The Broad Institute Genome Sequencing Center for Infectious Disease"/>
            <person name="Wu L."/>
            <person name="Ma J."/>
        </authorList>
    </citation>
    <scope>NUCLEOTIDE SEQUENCE [LARGE SCALE GENOMIC DNA]</scope>
    <source>
        <strain evidence="2 3">JCM 16021</strain>
    </source>
</reference>
<dbReference type="CDD" id="cd03784">
    <property type="entry name" value="GT1_Gtf-like"/>
    <property type="match status" value="1"/>
</dbReference>
<dbReference type="Gene3D" id="3.40.50.2000">
    <property type="entry name" value="Glycogen Phosphorylase B"/>
    <property type="match status" value="2"/>
</dbReference>
<proteinExistence type="predicted"/>
<dbReference type="PANTHER" id="PTHR21015:SF22">
    <property type="entry name" value="GLYCOSYLTRANSFERASE"/>
    <property type="match status" value="1"/>
</dbReference>
<sequence length="365" mass="37847">MSELLFVTWDGGGNVPPALAIARVLQGRGHTVRFLGHESQRAALVEAGFEVEATSRTRTFDRLGDTSPLTMLRTLGDRGAGHDLLAALARRPADLVVVDCLTFGALDAARASGTPYVVLEHLHDAAYRAMLAGPLGLVVRLRRLRPSLALSRARARIVTSLPVLDPLPSDGNFVQVGPVASWSPRSQPVGAEEPAVLVSLSTFGYPGMREALQRIVDATHDLGARVVVTTGPAIEPAELAAPPTVDVRRFVPHAELMGSASLFVGHGGHGSSMAALAHDLPVVLMPMDPNADQVTVARSVQAAGAGRSVRKGASPDDLAPVLAELLADGAHRSAAAALGDAVRAMPGDVLGADAVEAALSRAPAA</sequence>
<gene>
    <name evidence="2" type="ORF">GCM10009843_23380</name>
</gene>
<dbReference type="Pfam" id="PF06722">
    <property type="entry name" value="EryCIII-like_C"/>
    <property type="match status" value="1"/>
</dbReference>
<dbReference type="Proteomes" id="UP001500575">
    <property type="component" value="Unassembled WGS sequence"/>
</dbReference>
<dbReference type="InterPro" id="IPR010610">
    <property type="entry name" value="EryCIII-like_C"/>
</dbReference>
<protein>
    <submittedName>
        <fullName evidence="2">Glycosyltransferase</fullName>
    </submittedName>
</protein>
<comment type="caution">
    <text evidence="2">The sequence shown here is derived from an EMBL/GenBank/DDBJ whole genome shotgun (WGS) entry which is preliminary data.</text>
</comment>
<accession>A0ABN2YDR4</accession>
<evidence type="ECO:0000259" key="1">
    <source>
        <dbReference type="Pfam" id="PF06722"/>
    </source>
</evidence>
<evidence type="ECO:0000313" key="2">
    <source>
        <dbReference type="EMBL" id="GAA2125550.1"/>
    </source>
</evidence>
<dbReference type="EMBL" id="BAAAQQ010000011">
    <property type="protein sequence ID" value="GAA2125550.1"/>
    <property type="molecule type" value="Genomic_DNA"/>
</dbReference>